<feature type="compositionally biased region" description="Polar residues" evidence="4">
    <location>
        <begin position="840"/>
        <end position="850"/>
    </location>
</feature>
<gene>
    <name evidence="7" type="ORF">N7G274_004174</name>
</gene>
<dbReference type="InterPro" id="IPR002110">
    <property type="entry name" value="Ankyrin_rpt"/>
</dbReference>
<feature type="compositionally biased region" description="Basic and acidic residues" evidence="4">
    <location>
        <begin position="744"/>
        <end position="760"/>
    </location>
</feature>
<feature type="compositionally biased region" description="Basic and acidic residues" evidence="4">
    <location>
        <begin position="113"/>
        <end position="124"/>
    </location>
</feature>
<feature type="compositionally biased region" description="Basic and acidic residues" evidence="4">
    <location>
        <begin position="963"/>
        <end position="1105"/>
    </location>
</feature>
<evidence type="ECO:0000256" key="1">
    <source>
        <dbReference type="ARBA" id="ARBA00022737"/>
    </source>
</evidence>
<feature type="compositionally biased region" description="Basic and acidic residues" evidence="4">
    <location>
        <begin position="696"/>
        <end position="723"/>
    </location>
</feature>
<dbReference type="InterPro" id="IPR036770">
    <property type="entry name" value="Ankyrin_rpt-contain_sf"/>
</dbReference>
<dbReference type="PROSITE" id="PS50297">
    <property type="entry name" value="ANK_REP_REGION"/>
    <property type="match status" value="2"/>
</dbReference>
<evidence type="ECO:0000259" key="6">
    <source>
        <dbReference type="Pfam" id="PF24521"/>
    </source>
</evidence>
<feature type="repeat" description="ANK" evidence="3">
    <location>
        <begin position="360"/>
        <end position="392"/>
    </location>
</feature>
<feature type="region of interest" description="Disordered" evidence="4">
    <location>
        <begin position="457"/>
        <end position="514"/>
    </location>
</feature>
<evidence type="ECO:0000259" key="5">
    <source>
        <dbReference type="Pfam" id="PF24513"/>
    </source>
</evidence>
<dbReference type="SMART" id="SM00248">
    <property type="entry name" value="ANK"/>
    <property type="match status" value="4"/>
</dbReference>
<feature type="domain" description="DUF7593" evidence="5">
    <location>
        <begin position="1105"/>
        <end position="1249"/>
    </location>
</feature>
<feature type="compositionally biased region" description="Polar residues" evidence="4">
    <location>
        <begin position="1285"/>
        <end position="1301"/>
    </location>
</feature>
<feature type="region of interest" description="Disordered" evidence="4">
    <location>
        <begin position="1"/>
        <end position="315"/>
    </location>
</feature>
<feature type="compositionally biased region" description="Pro residues" evidence="4">
    <location>
        <begin position="899"/>
        <end position="908"/>
    </location>
</feature>
<feature type="compositionally biased region" description="Basic and acidic residues" evidence="4">
    <location>
        <begin position="184"/>
        <end position="193"/>
    </location>
</feature>
<feature type="compositionally biased region" description="Low complexity" evidence="4">
    <location>
        <begin position="34"/>
        <end position="46"/>
    </location>
</feature>
<dbReference type="InterPro" id="IPR056485">
    <property type="entry name" value="ARM_KRIT1"/>
</dbReference>
<feature type="compositionally biased region" description="Polar residues" evidence="4">
    <location>
        <begin position="252"/>
        <end position="263"/>
    </location>
</feature>
<reference evidence="7 8" key="1">
    <citation type="submission" date="2024-09" db="EMBL/GenBank/DDBJ databases">
        <title>Rethinking Asexuality: The Enigmatic Case of Functional Sexual Genes in Lepraria (Stereocaulaceae).</title>
        <authorList>
            <person name="Doellman M."/>
            <person name="Sun Y."/>
            <person name="Barcenas-Pena A."/>
            <person name="Lumbsch H.T."/>
            <person name="Grewe F."/>
        </authorList>
    </citation>
    <scope>NUCLEOTIDE SEQUENCE [LARGE SCALE GENOMIC DNA]</scope>
    <source>
        <strain evidence="7 8">Mercado 3170</strain>
    </source>
</reference>
<feature type="compositionally biased region" description="Basic and acidic residues" evidence="4">
    <location>
        <begin position="227"/>
        <end position="238"/>
    </location>
</feature>
<feature type="compositionally biased region" description="Polar residues" evidence="4">
    <location>
        <begin position="941"/>
        <end position="950"/>
    </location>
</feature>
<keyword evidence="1" id="KW-0677">Repeat</keyword>
<sequence>MNDDPSYASKPNDIADTRTHTSPTEHALPVEKGASPPVSIPSAAAAQTNGNIVNGSNGDASNEKSDSEAETVVLSGKEEAQEHKMKKAIKLEETSGAQPEVHDSPETLPTIVEDQRESSKDISSRRSSLKRKRSTHELGTGDVPDGGISSNLSSTISSPVQAAHSSKTTDTDSDRSRSSPPFEEVAHQHERKVNKQRTRNGNGQIEHQRGKSDRGTDVVNGRKRRDTRSATHYDESNHRSKSPPSRHEHRTLATQSNLPNSGVTKRRKTPAALHVERRRKASEDTHPDSDDSSSVHSHNHLHKLASTDNNAMSPAKMVTHKKQKDRNGRTWLARACAQGAAEAEKWLKERPGDIDIPDNAGNTPLQIAALEGDTEVVQLLLDAGCRTDCKNIDKDTPLIDAVENGHLEVVKILLKAGLDPRVGNANGSKPLELVRDDDEEADEIRAALVACEKDKELLRRPSEDHNRQHSTEFRDVEMSGMGTSATSPVNGGRSPPPPGPGARRRTARSQPTDDALLWVNATPGRLRDACGKGDLTIVDHILKMRPKADTESVLAAARGGHDVVLQLLLAIGDVDPDPEPLRSGDSKSGYNTPMLAAIGRGNIIVIKLLLGQPGFNPTRRLFKGMSYPEIAKERQGSEWEEEYDVLKNAYENHKQPGGRKSNSSSPRKVRAKRADSTKSSEPSSSPHEARKARRTLLKEESPDTARRDPYRESALKHAKETRRQASSANTSDHEPELLGPPKAKSKDGDSYSSKRADSLKPKRRLMTGNEFKSDQDTKRRASLATEASDLPRRKSGDSISSHDGRRRRLSDVSETTLRIRSEEPLQIKGEPGKKRHRMSVSPQASKSNLVASADSVKKKKRQRVDSQGGAVDQDRDRTFRPGPPMVANMIASPVKLTSPPLPPAPPQPQGTAPVAFMGSTVASPVTKSPPEPNPHSALVSPVNSIEQTLQPPKDPDDLQAQKQVEDDIHRQERLEQECERQVVKVEEERLARMEVEKQEQADAERERQAKAEREEAERKARVAQEVEEARLEAQRQAEEAERQIQQEREEEEVRVAKKKREEDLQKRRIEQEKHRKEEQERRRREQEERESIRRIRMQEEEERQRRASLPNGLRRAAELSPDEARTAKEITKWLPLRTVTTQELHPDSESQIAEEQWIANIQVAPILAIQDLELSQYTAWTRFPATINHRGSLWRQLRNPMSQSVPLALLSPAEVFNLDEETRPKFFSLRHIFWIKLSDFMDIVPRHPHLAGLKLKTRAMVLHEFPFGRGGTVERPGGGDGTVKQEATNPVMNGNMTNGYR</sequence>
<feature type="compositionally biased region" description="Basic and acidic residues" evidence="4">
    <location>
        <begin position="457"/>
        <end position="477"/>
    </location>
</feature>
<feature type="compositionally biased region" description="Basic and acidic residues" evidence="4">
    <location>
        <begin position="789"/>
        <end position="803"/>
    </location>
</feature>
<dbReference type="InterPro" id="IPR056015">
    <property type="entry name" value="DUF7593"/>
</dbReference>
<keyword evidence="8" id="KW-1185">Reference proteome</keyword>
<feature type="compositionally biased region" description="Low complexity" evidence="4">
    <location>
        <begin position="149"/>
        <end position="158"/>
    </location>
</feature>
<protein>
    <submittedName>
        <fullName evidence="7">Uncharacterized protein</fullName>
    </submittedName>
</protein>
<dbReference type="Pfam" id="PF24521">
    <property type="entry name" value="Ank_KRIT1"/>
    <property type="match status" value="1"/>
</dbReference>
<feature type="compositionally biased region" description="Basic and acidic residues" evidence="4">
    <location>
        <begin position="167"/>
        <end position="177"/>
    </location>
</feature>
<feature type="region of interest" description="Disordered" evidence="4">
    <location>
        <begin position="650"/>
        <end position="1122"/>
    </location>
</feature>
<accession>A0ABR4AEG6</accession>
<keyword evidence="2 3" id="KW-0040">ANK repeat</keyword>
<dbReference type="Gene3D" id="1.25.40.20">
    <property type="entry name" value="Ankyrin repeat-containing domain"/>
    <property type="match status" value="3"/>
</dbReference>
<dbReference type="PANTHER" id="PTHR24171:SF8">
    <property type="entry name" value="BRCA1-ASSOCIATED RING DOMAIN PROTEIN 1"/>
    <property type="match status" value="1"/>
</dbReference>
<evidence type="ECO:0000313" key="7">
    <source>
        <dbReference type="EMBL" id="KAL2043114.1"/>
    </source>
</evidence>
<dbReference type="Proteomes" id="UP001590950">
    <property type="component" value="Unassembled WGS sequence"/>
</dbReference>
<dbReference type="EMBL" id="JBEFKJ010000012">
    <property type="protein sequence ID" value="KAL2043114.1"/>
    <property type="molecule type" value="Genomic_DNA"/>
</dbReference>
<evidence type="ECO:0000256" key="4">
    <source>
        <dbReference type="SAM" id="MobiDB-lite"/>
    </source>
</evidence>
<feature type="compositionally biased region" description="Gly residues" evidence="4">
    <location>
        <begin position="1271"/>
        <end position="1281"/>
    </location>
</feature>
<feature type="domain" description="KRIT1 ARM-repeats" evidence="6">
    <location>
        <begin position="505"/>
        <end position="654"/>
    </location>
</feature>
<feature type="compositionally biased region" description="Basic and acidic residues" evidence="4">
    <location>
        <begin position="76"/>
        <end position="93"/>
    </location>
</feature>
<feature type="region of interest" description="Disordered" evidence="4">
    <location>
        <begin position="1271"/>
        <end position="1301"/>
    </location>
</feature>
<dbReference type="Pfam" id="PF24513">
    <property type="entry name" value="DUF7593"/>
    <property type="match status" value="1"/>
</dbReference>
<dbReference type="PANTHER" id="PTHR24171">
    <property type="entry name" value="ANKYRIN REPEAT DOMAIN-CONTAINING PROTEIN 39-RELATED"/>
    <property type="match status" value="1"/>
</dbReference>
<feature type="repeat" description="ANK" evidence="3">
    <location>
        <begin position="393"/>
        <end position="425"/>
    </location>
</feature>
<name>A0ABR4AEG6_9LECA</name>
<comment type="caution">
    <text evidence="7">The sequence shown here is derived from an EMBL/GenBank/DDBJ whole genome shotgun (WGS) entry which is preliminary data.</text>
</comment>
<dbReference type="PROSITE" id="PS50088">
    <property type="entry name" value="ANK_REPEAT"/>
    <property type="match status" value="2"/>
</dbReference>
<feature type="compositionally biased region" description="Basic and acidic residues" evidence="4">
    <location>
        <begin position="206"/>
        <end position="216"/>
    </location>
</feature>
<evidence type="ECO:0000256" key="2">
    <source>
        <dbReference type="ARBA" id="ARBA00023043"/>
    </source>
</evidence>
<dbReference type="SUPFAM" id="SSF48403">
    <property type="entry name" value="Ankyrin repeat"/>
    <property type="match status" value="1"/>
</dbReference>
<feature type="compositionally biased region" description="Polar residues" evidence="4">
    <location>
        <begin position="47"/>
        <end position="60"/>
    </location>
</feature>
<dbReference type="Pfam" id="PF12796">
    <property type="entry name" value="Ank_2"/>
    <property type="match status" value="1"/>
</dbReference>
<evidence type="ECO:0000313" key="8">
    <source>
        <dbReference type="Proteomes" id="UP001590950"/>
    </source>
</evidence>
<proteinExistence type="predicted"/>
<organism evidence="7 8">
    <name type="scientific">Stereocaulon virgatum</name>
    <dbReference type="NCBI Taxonomy" id="373712"/>
    <lineage>
        <taxon>Eukaryota</taxon>
        <taxon>Fungi</taxon>
        <taxon>Dikarya</taxon>
        <taxon>Ascomycota</taxon>
        <taxon>Pezizomycotina</taxon>
        <taxon>Lecanoromycetes</taxon>
        <taxon>OSLEUM clade</taxon>
        <taxon>Lecanoromycetidae</taxon>
        <taxon>Lecanorales</taxon>
        <taxon>Lecanorineae</taxon>
        <taxon>Stereocaulaceae</taxon>
        <taxon>Stereocaulon</taxon>
    </lineage>
</organism>
<evidence type="ECO:0000256" key="3">
    <source>
        <dbReference type="PROSITE-ProRule" id="PRU00023"/>
    </source>
</evidence>